<dbReference type="OrthoDB" id="189226at2759"/>
<organism evidence="2 3">
    <name type="scientific">Enterospora canceri</name>
    <dbReference type="NCBI Taxonomy" id="1081671"/>
    <lineage>
        <taxon>Eukaryota</taxon>
        <taxon>Fungi</taxon>
        <taxon>Fungi incertae sedis</taxon>
        <taxon>Microsporidia</taxon>
        <taxon>Enterocytozoonidae</taxon>
        <taxon>Enterospora</taxon>
    </lineage>
</organism>
<comment type="caution">
    <text evidence="2">The sequence shown here is derived from an EMBL/GenBank/DDBJ whole genome shotgun (WGS) entry which is preliminary data.</text>
</comment>
<proteinExistence type="predicted"/>
<dbReference type="AlphaFoldDB" id="A0A1Y1S4F7"/>
<feature type="domain" description="Phospholipid/glycerol acyltransferase" evidence="1">
    <location>
        <begin position="27"/>
        <end position="99"/>
    </location>
</feature>
<dbReference type="GO" id="GO:0012505">
    <property type="term" value="C:endomembrane system"/>
    <property type="evidence" value="ECO:0007669"/>
    <property type="project" value="TreeGrafter"/>
</dbReference>
<dbReference type="GO" id="GO:0016746">
    <property type="term" value="F:acyltransferase activity"/>
    <property type="evidence" value="ECO:0007669"/>
    <property type="project" value="InterPro"/>
</dbReference>
<name>A0A1Y1S4F7_9MICR</name>
<dbReference type="SUPFAM" id="SSF69593">
    <property type="entry name" value="Glycerol-3-phosphate (1)-acyltransferase"/>
    <property type="match status" value="1"/>
</dbReference>
<evidence type="ECO:0000313" key="3">
    <source>
        <dbReference type="Proteomes" id="UP000192639"/>
    </source>
</evidence>
<dbReference type="PANTHER" id="PTHR10983">
    <property type="entry name" value="1-ACYLGLYCEROL-3-PHOSPHATE ACYLTRANSFERASE-RELATED"/>
    <property type="match status" value="1"/>
</dbReference>
<protein>
    <recommendedName>
        <fullName evidence="1">Phospholipid/glycerol acyltransferase domain-containing protein</fullName>
    </recommendedName>
</protein>
<dbReference type="VEuPathDB" id="MicrosporidiaDB:ECANGB1_2806"/>
<sequence>MRLFQGQGCSSDLKPPSGIGLSGTQLHFALQYHTRTKYIYKDSLKFIPIFYQICSLSNFLRVCRCFEKDKDRIETFCKRNMDGCYLVLFPEGTRLCRKSAVASVSFCNKNKIERFKNVLCPRYKGYKTILGSCPFFSPRGEKKGP</sequence>
<dbReference type="InterPro" id="IPR002123">
    <property type="entry name" value="Plipid/glycerol_acylTrfase"/>
</dbReference>
<evidence type="ECO:0000259" key="1">
    <source>
        <dbReference type="Pfam" id="PF01553"/>
    </source>
</evidence>
<accession>A0A1Y1S4F7</accession>
<dbReference type="PANTHER" id="PTHR10983:SF16">
    <property type="entry name" value="LYSOCARDIOLIPIN ACYLTRANSFERASE 1"/>
    <property type="match status" value="1"/>
</dbReference>
<dbReference type="Pfam" id="PF01553">
    <property type="entry name" value="Acyltransferase"/>
    <property type="match status" value="1"/>
</dbReference>
<dbReference type="Proteomes" id="UP000192639">
    <property type="component" value="Unassembled WGS sequence"/>
</dbReference>
<dbReference type="CDD" id="cd07990">
    <property type="entry name" value="LPLAT_LCLAT1-like"/>
    <property type="match status" value="1"/>
</dbReference>
<keyword evidence="3" id="KW-1185">Reference proteome</keyword>
<evidence type="ECO:0000313" key="2">
    <source>
        <dbReference type="EMBL" id="ORD92905.1"/>
    </source>
</evidence>
<reference evidence="2 3" key="1">
    <citation type="journal article" date="2017" name="Environ. Microbiol.">
        <title>Decay of the glycolytic pathway and adaptation to intranuclear parasitism within Enterocytozoonidae microsporidia.</title>
        <authorList>
            <person name="Wiredu Boakye D."/>
            <person name="Jaroenlak P."/>
            <person name="Prachumwat A."/>
            <person name="Williams T.A."/>
            <person name="Bateman K.S."/>
            <person name="Itsathitphaisarn O."/>
            <person name="Sritunyalucksana K."/>
            <person name="Paszkiewicz K.H."/>
            <person name="Moore K.A."/>
            <person name="Stentiford G.D."/>
            <person name="Williams B.A."/>
        </authorList>
    </citation>
    <scope>NUCLEOTIDE SEQUENCE [LARGE SCALE GENOMIC DNA]</scope>
    <source>
        <strain evidence="2 3">GB1</strain>
    </source>
</reference>
<dbReference type="EMBL" id="LWDP01000375">
    <property type="protein sequence ID" value="ORD92905.1"/>
    <property type="molecule type" value="Genomic_DNA"/>
</dbReference>
<gene>
    <name evidence="2" type="ORF">ECANGB1_2806</name>
</gene>